<dbReference type="EMBL" id="CCNE01000004">
    <property type="protein sequence ID" value="CDX50124.1"/>
    <property type="molecule type" value="Genomic_DNA"/>
</dbReference>
<feature type="transmembrane region" description="Helical" evidence="1">
    <location>
        <begin position="72"/>
        <end position="92"/>
    </location>
</feature>
<name>A0A090FV62_MESPL</name>
<proteinExistence type="predicted"/>
<protein>
    <submittedName>
        <fullName evidence="2">Uncharacterized protein</fullName>
    </submittedName>
</protein>
<keyword evidence="1" id="KW-0472">Membrane</keyword>
<evidence type="ECO:0000313" key="3">
    <source>
        <dbReference type="Proteomes" id="UP000046122"/>
    </source>
</evidence>
<gene>
    <name evidence="2" type="ORF">MPL3365_120029</name>
</gene>
<keyword evidence="1" id="KW-0812">Transmembrane</keyword>
<accession>A0A090FV62</accession>
<dbReference type="Proteomes" id="UP000046122">
    <property type="component" value="Unassembled WGS sequence"/>
</dbReference>
<reference evidence="2 3" key="1">
    <citation type="submission" date="2014-08" db="EMBL/GenBank/DDBJ databases">
        <authorList>
            <person name="Moulin Lionel"/>
        </authorList>
    </citation>
    <scope>NUCLEOTIDE SEQUENCE [LARGE SCALE GENOMIC DNA]</scope>
</reference>
<sequence>MAGLVLWSAYTPVGQRYITAFANDQKERREHDTDRRIIGYCIEDQLLGQDLIRRGLQYQRTVRIPPPEPWQILPILITIGIGIGALGVPSGLRCVRGNTEMKNVQVIDGADNAAYNIYEIPDDGFELIFPDGQDIEFIEDLVKRIGRKKAGEVIDILNKGLKKKSEINGIHGTLFYELRRQKKRYYPNKKFSDDPSTAY</sequence>
<dbReference type="AlphaFoldDB" id="A0A090FV62"/>
<organism evidence="2 3">
    <name type="scientific">Mesorhizobium plurifarium</name>
    <dbReference type="NCBI Taxonomy" id="69974"/>
    <lineage>
        <taxon>Bacteria</taxon>
        <taxon>Pseudomonadati</taxon>
        <taxon>Pseudomonadota</taxon>
        <taxon>Alphaproteobacteria</taxon>
        <taxon>Hyphomicrobiales</taxon>
        <taxon>Phyllobacteriaceae</taxon>
        <taxon>Mesorhizobium</taxon>
    </lineage>
</organism>
<evidence type="ECO:0000313" key="2">
    <source>
        <dbReference type="EMBL" id="CDX50124.1"/>
    </source>
</evidence>
<keyword evidence="1" id="KW-1133">Transmembrane helix</keyword>
<evidence type="ECO:0000256" key="1">
    <source>
        <dbReference type="SAM" id="Phobius"/>
    </source>
</evidence>